<dbReference type="Proteomes" id="UP000235371">
    <property type="component" value="Unassembled WGS sequence"/>
</dbReference>
<evidence type="ECO:0000313" key="5">
    <source>
        <dbReference type="EMBL" id="PMD57849.1"/>
    </source>
</evidence>
<dbReference type="PANTHER" id="PTHR43180">
    <property type="entry name" value="3-OXOACYL-(ACYL-CARRIER-PROTEIN) REDUCTASE (AFU_ORTHOLOGUE AFUA_6G11210)"/>
    <property type="match status" value="1"/>
</dbReference>
<dbReference type="Gene3D" id="3.40.50.720">
    <property type="entry name" value="NAD(P)-binding Rossmann-like Domain"/>
    <property type="match status" value="1"/>
</dbReference>
<protein>
    <submittedName>
        <fullName evidence="5">Putative 15-hydroxyprostaglandin dehydrogenase</fullName>
    </submittedName>
</protein>
<comment type="similarity">
    <text evidence="1 4">Belongs to the short-chain dehydrogenases/reductases (SDR) family.</text>
</comment>
<dbReference type="InterPro" id="IPR020904">
    <property type="entry name" value="Sc_DH/Rdtase_CS"/>
</dbReference>
<dbReference type="InterPro" id="IPR002347">
    <property type="entry name" value="SDR_fam"/>
</dbReference>
<keyword evidence="6" id="KW-1185">Reference proteome</keyword>
<dbReference type="PRINTS" id="PR00080">
    <property type="entry name" value="SDRFAMILY"/>
</dbReference>
<name>A0A2J6T4B7_9HELO</name>
<evidence type="ECO:0000256" key="2">
    <source>
        <dbReference type="ARBA" id="ARBA00022857"/>
    </source>
</evidence>
<evidence type="ECO:0000256" key="4">
    <source>
        <dbReference type="RuleBase" id="RU000363"/>
    </source>
</evidence>
<keyword evidence="2" id="KW-0521">NADP</keyword>
<dbReference type="Pfam" id="PF00106">
    <property type="entry name" value="adh_short"/>
    <property type="match status" value="1"/>
</dbReference>
<proteinExistence type="inferred from homology"/>
<dbReference type="GO" id="GO:0016491">
    <property type="term" value="F:oxidoreductase activity"/>
    <property type="evidence" value="ECO:0007669"/>
    <property type="project" value="UniProtKB-KW"/>
</dbReference>
<sequence>MAHVQINPSLLTTLKDKVVVLTGGATGIGRSTVRLFHQYGAKVVFGDVADSHGLSLERELGERVVFTHCDTTKYSDQLKLFKEAEKRWGRIDIAVANAGISLPKDPFLPDEDVETEFSTAEIDVNLKGPLITARIGLAFLRKNGGGDLILVSSIAGWKECTGLVAYTASKHGVVGIMRGLHLSAVKEGVRINVICPWMTKTGMVKGIELGWASNKLPENEPEDVGKAIILCATANRGESKERHEGAVTPFAGKILWVSGGESYEIEDNLQRLEPEWLGRENSAVLKRGQEFLMSEGTSWDVGRSKP</sequence>
<dbReference type="PRINTS" id="PR00081">
    <property type="entry name" value="GDHRDH"/>
</dbReference>
<organism evidence="5 6">
    <name type="scientific">Hyaloscypha bicolor E</name>
    <dbReference type="NCBI Taxonomy" id="1095630"/>
    <lineage>
        <taxon>Eukaryota</taxon>
        <taxon>Fungi</taxon>
        <taxon>Dikarya</taxon>
        <taxon>Ascomycota</taxon>
        <taxon>Pezizomycotina</taxon>
        <taxon>Leotiomycetes</taxon>
        <taxon>Helotiales</taxon>
        <taxon>Hyaloscyphaceae</taxon>
        <taxon>Hyaloscypha</taxon>
        <taxon>Hyaloscypha bicolor</taxon>
    </lineage>
</organism>
<accession>A0A2J6T4B7</accession>
<dbReference type="PROSITE" id="PS00061">
    <property type="entry name" value="ADH_SHORT"/>
    <property type="match status" value="1"/>
</dbReference>
<dbReference type="RefSeq" id="XP_024734753.1">
    <property type="nucleotide sequence ID" value="XM_024887790.1"/>
</dbReference>
<reference evidence="5 6" key="1">
    <citation type="submission" date="2016-04" db="EMBL/GenBank/DDBJ databases">
        <title>A degradative enzymes factory behind the ericoid mycorrhizal symbiosis.</title>
        <authorList>
            <consortium name="DOE Joint Genome Institute"/>
            <person name="Martino E."/>
            <person name="Morin E."/>
            <person name="Grelet G."/>
            <person name="Kuo A."/>
            <person name="Kohler A."/>
            <person name="Daghino S."/>
            <person name="Barry K."/>
            <person name="Choi C."/>
            <person name="Cichocki N."/>
            <person name="Clum A."/>
            <person name="Copeland A."/>
            <person name="Hainaut M."/>
            <person name="Haridas S."/>
            <person name="Labutti K."/>
            <person name="Lindquist E."/>
            <person name="Lipzen A."/>
            <person name="Khouja H.-R."/>
            <person name="Murat C."/>
            <person name="Ohm R."/>
            <person name="Olson A."/>
            <person name="Spatafora J."/>
            <person name="Veneault-Fourrey C."/>
            <person name="Henrissat B."/>
            <person name="Grigoriev I."/>
            <person name="Martin F."/>
            <person name="Perotto S."/>
        </authorList>
    </citation>
    <scope>NUCLEOTIDE SEQUENCE [LARGE SCALE GENOMIC DNA]</scope>
    <source>
        <strain evidence="5 6">E</strain>
    </source>
</reference>
<dbReference type="PANTHER" id="PTHR43180:SF86">
    <property type="entry name" value="DEHYDROGENASE, PUTATIVE (AFU_ORTHOLOGUE AFUA_3G00290)-RELATED"/>
    <property type="match status" value="1"/>
</dbReference>
<evidence type="ECO:0000256" key="1">
    <source>
        <dbReference type="ARBA" id="ARBA00006484"/>
    </source>
</evidence>
<dbReference type="STRING" id="1095630.A0A2J6T4B7"/>
<keyword evidence="3" id="KW-0560">Oxidoreductase</keyword>
<dbReference type="AlphaFoldDB" id="A0A2J6T4B7"/>
<dbReference type="OrthoDB" id="5371740at2759"/>
<evidence type="ECO:0000256" key="3">
    <source>
        <dbReference type="ARBA" id="ARBA00023002"/>
    </source>
</evidence>
<dbReference type="InterPro" id="IPR036291">
    <property type="entry name" value="NAD(P)-bd_dom_sf"/>
</dbReference>
<dbReference type="InParanoid" id="A0A2J6T4B7"/>
<evidence type="ECO:0000313" key="6">
    <source>
        <dbReference type="Proteomes" id="UP000235371"/>
    </source>
</evidence>
<dbReference type="EMBL" id="KZ613843">
    <property type="protein sequence ID" value="PMD57849.1"/>
    <property type="molecule type" value="Genomic_DNA"/>
</dbReference>
<gene>
    <name evidence="5" type="ORF">K444DRAFT_691356</name>
</gene>
<dbReference type="GeneID" id="36595866"/>
<dbReference type="SUPFAM" id="SSF51735">
    <property type="entry name" value="NAD(P)-binding Rossmann-fold domains"/>
    <property type="match status" value="1"/>
</dbReference>